<dbReference type="STRING" id="1431546.CAQU_00360"/>
<name>A0A1L7CD71_9CORY</name>
<protein>
    <recommendedName>
        <fullName evidence="4">Beta-lactamase</fullName>
    </recommendedName>
</protein>
<dbReference type="RefSeq" id="WP_075724245.1">
    <property type="nucleotide sequence ID" value="NZ_CP009245.1"/>
</dbReference>
<gene>
    <name evidence="2" type="ORF">CAQU_00360</name>
</gene>
<keyword evidence="1" id="KW-0732">Signal</keyword>
<dbReference type="Proteomes" id="UP000185478">
    <property type="component" value="Chromosome"/>
</dbReference>
<keyword evidence="3" id="KW-1185">Reference proteome</keyword>
<evidence type="ECO:0000313" key="2">
    <source>
        <dbReference type="EMBL" id="APT83795.1"/>
    </source>
</evidence>
<evidence type="ECO:0000313" key="3">
    <source>
        <dbReference type="Proteomes" id="UP000185478"/>
    </source>
</evidence>
<evidence type="ECO:0008006" key="4">
    <source>
        <dbReference type="Google" id="ProtNLM"/>
    </source>
</evidence>
<feature type="chain" id="PRO_5012453767" description="Beta-lactamase" evidence="1">
    <location>
        <begin position="31"/>
        <end position="294"/>
    </location>
</feature>
<proteinExistence type="predicted"/>
<dbReference type="Gene3D" id="3.40.710.10">
    <property type="entry name" value="DD-peptidase/beta-lactamase superfamily"/>
    <property type="match status" value="1"/>
</dbReference>
<dbReference type="EMBL" id="CP009245">
    <property type="protein sequence ID" value="APT83795.1"/>
    <property type="molecule type" value="Genomic_DNA"/>
</dbReference>
<organism evidence="2 3">
    <name type="scientific">Corynebacterium aquilae DSM 44791</name>
    <dbReference type="NCBI Taxonomy" id="1431546"/>
    <lineage>
        <taxon>Bacteria</taxon>
        <taxon>Bacillati</taxon>
        <taxon>Actinomycetota</taxon>
        <taxon>Actinomycetes</taxon>
        <taxon>Mycobacteriales</taxon>
        <taxon>Corynebacteriaceae</taxon>
        <taxon>Corynebacterium</taxon>
    </lineage>
</organism>
<dbReference type="SUPFAM" id="SSF56601">
    <property type="entry name" value="beta-lactamase/transpeptidase-like"/>
    <property type="match status" value="1"/>
</dbReference>
<dbReference type="KEGG" id="caqu:CAQU_00360"/>
<evidence type="ECO:0000256" key="1">
    <source>
        <dbReference type="SAM" id="SignalP"/>
    </source>
</evidence>
<feature type="signal peptide" evidence="1">
    <location>
        <begin position="1"/>
        <end position="30"/>
    </location>
</feature>
<dbReference type="InterPro" id="IPR012338">
    <property type="entry name" value="Beta-lactam/transpept-like"/>
</dbReference>
<accession>A0A1L7CD71</accession>
<reference evidence="2 3" key="1">
    <citation type="submission" date="2014-08" db="EMBL/GenBank/DDBJ databases">
        <title>Complete genome sequence of Corynebacterium aquilae S-613T(T) (=DSM 44791(T)), isolated from the choana of a healthy golden eagle.</title>
        <authorList>
            <person name="Ruckert C."/>
            <person name="Albersmeier A."/>
            <person name="Winkler A."/>
            <person name="Kalinowski J."/>
        </authorList>
    </citation>
    <scope>NUCLEOTIDE SEQUENCE [LARGE SCALE GENOMIC DNA]</scope>
    <source>
        <strain evidence="2 3">S-613</strain>
    </source>
</reference>
<dbReference type="AlphaFoldDB" id="A0A1L7CD71"/>
<dbReference type="OrthoDB" id="4535618at2"/>
<sequence>MTATHATGRRALIALATAVACMSAATPAHALTLPPAPVAPRTQITIINNDGSVSATPNSDAPGPALSLAKLYLGYWVLAHGELGDKGKVVPMIRYSDDAIAADLDHRYPQAIGEIMRDFGLVHSHPGSGWGFATTSTSDVARFLNAVRTDPVAAPMIQAMATAAPVAADGYHQNYGTSRIPGVWATKYGWSDNGDTNATASIGPDYVIVARTYGPANQLTSDLGGLISVLPAPAPAAPQASQTLTMPWFFGTTPAVTGETIHQRTECADPLGLRMLLPAQALVPTFIANLLPQC</sequence>